<dbReference type="GO" id="GO:0016020">
    <property type="term" value="C:membrane"/>
    <property type="evidence" value="ECO:0007669"/>
    <property type="project" value="UniProtKB-SubCell"/>
</dbReference>
<proteinExistence type="predicted"/>
<evidence type="ECO:0000256" key="6">
    <source>
        <dbReference type="SAM" id="Phobius"/>
    </source>
</evidence>
<dbReference type="EMBL" id="CP041730">
    <property type="protein sequence ID" value="QDQ27570.1"/>
    <property type="molecule type" value="Genomic_DNA"/>
</dbReference>
<feature type="compositionally biased region" description="Gly residues" evidence="5">
    <location>
        <begin position="458"/>
        <end position="510"/>
    </location>
</feature>
<dbReference type="Proteomes" id="UP000317550">
    <property type="component" value="Chromosome"/>
</dbReference>
<dbReference type="RefSeq" id="WP_144278963.1">
    <property type="nucleotide sequence ID" value="NZ_CP041730.1"/>
</dbReference>
<dbReference type="KEGG" id="cari:FNU76_15080"/>
<dbReference type="NCBIfam" id="TIGR02783">
    <property type="entry name" value="TrbL_P"/>
    <property type="match status" value="1"/>
</dbReference>
<feature type="transmembrane region" description="Helical" evidence="6">
    <location>
        <begin position="222"/>
        <end position="241"/>
    </location>
</feature>
<feature type="transmembrane region" description="Helical" evidence="6">
    <location>
        <begin position="284"/>
        <end position="302"/>
    </location>
</feature>
<evidence type="ECO:0000256" key="3">
    <source>
        <dbReference type="ARBA" id="ARBA00022989"/>
    </source>
</evidence>
<keyword evidence="2 6" id="KW-0812">Transmembrane</keyword>
<dbReference type="GO" id="GO:0030255">
    <property type="term" value="P:protein secretion by the type IV secretion system"/>
    <property type="evidence" value="ECO:0007669"/>
    <property type="project" value="InterPro"/>
</dbReference>
<dbReference type="InterPro" id="IPR014150">
    <property type="entry name" value="Conjugal_tfr_TrbL"/>
</dbReference>
<keyword evidence="8" id="KW-1185">Reference proteome</keyword>
<feature type="transmembrane region" description="Helical" evidence="6">
    <location>
        <begin position="194"/>
        <end position="216"/>
    </location>
</feature>
<feature type="compositionally biased region" description="Gly residues" evidence="5">
    <location>
        <begin position="540"/>
        <end position="559"/>
    </location>
</feature>
<sequence length="580" mass="57108">MSITSVWGATLPLPSLLVPWLDSRFLKSCAVLLIKVALFYFAISLVALAAEGKVGGQTANFELFDNLLTRAETTAGKWQVDIGKLVTETFKILAVLELCWAAAIWTMEKDSLNSLAVEVIKKLMFIGFFYALLLNAPDWIPKIINTFKEVGEDTAGQEALSTDKIIAMGLAVIKVIWTGAPTGFFSVIAGLGKILMAAFVSLIIVIAFVVTAAQYFTLMLESYILLAAGAIFLGLGSSSFTKDYVHKYLSYAINVGVRLLVLILTLSLLLSAIEDGVKDYRFDYGPMLSVLGMALMTTLMAIKAPEMAGALLNGSVGLSAGGASGAASSASSGVMSAAGGIKGVLGKGISAATGVGNAVNAGMAGLKMGAAMGGKAGGGGGVGGMLGKVGGGALGGLGGLAATAANAGVKMATGKDIAGKIAAKQNPDLKKDADFNKAGPAKKSLAMMEGFRDKMDGKGGGSSGTSGSGSSGAGTGSGSGSGGGSGGSIGSAGASGGTGNAGKDGNGKDGNNGKDGSSGKDGQVGAVGAAGQAGQAGQAGARGDGGSSGSGGSGGGSNAGSGSEHRASSLGGLKKATDLS</sequence>
<dbReference type="OrthoDB" id="8525003at2"/>
<feature type="transmembrane region" description="Helical" evidence="6">
    <location>
        <begin position="29"/>
        <end position="50"/>
    </location>
</feature>
<keyword evidence="3 6" id="KW-1133">Transmembrane helix</keyword>
<evidence type="ECO:0000256" key="4">
    <source>
        <dbReference type="ARBA" id="ARBA00023136"/>
    </source>
</evidence>
<evidence type="ECO:0000313" key="8">
    <source>
        <dbReference type="Proteomes" id="UP000317550"/>
    </source>
</evidence>
<evidence type="ECO:0000313" key="7">
    <source>
        <dbReference type="EMBL" id="QDQ27570.1"/>
    </source>
</evidence>
<feature type="transmembrane region" description="Helical" evidence="6">
    <location>
        <begin position="165"/>
        <end position="187"/>
    </location>
</feature>
<evidence type="ECO:0000256" key="1">
    <source>
        <dbReference type="ARBA" id="ARBA00004141"/>
    </source>
</evidence>
<dbReference type="Pfam" id="PF04610">
    <property type="entry name" value="TrbL"/>
    <property type="match status" value="1"/>
</dbReference>
<accession>A0A516SHG2</accession>
<feature type="transmembrane region" description="Helical" evidence="6">
    <location>
        <begin position="248"/>
        <end position="272"/>
    </location>
</feature>
<gene>
    <name evidence="7" type="primary">trbL</name>
    <name evidence="7" type="ORF">FNU76_15080</name>
</gene>
<organism evidence="7 8">
    <name type="scientific">Chitinimonas arctica</name>
    <dbReference type="NCBI Taxonomy" id="2594795"/>
    <lineage>
        <taxon>Bacteria</taxon>
        <taxon>Pseudomonadati</taxon>
        <taxon>Pseudomonadota</taxon>
        <taxon>Betaproteobacteria</taxon>
        <taxon>Neisseriales</taxon>
        <taxon>Chitinibacteraceae</taxon>
        <taxon>Chitinimonas</taxon>
    </lineage>
</organism>
<reference evidence="8" key="1">
    <citation type="submission" date="2019-07" db="EMBL/GenBank/DDBJ databases">
        <title>Chitinimonas sp. nov., isolated from Ny-Alesund, arctica soil.</title>
        <authorList>
            <person name="Xu Q."/>
            <person name="Peng F."/>
        </authorList>
    </citation>
    <scope>NUCLEOTIDE SEQUENCE [LARGE SCALE GENOMIC DNA]</scope>
    <source>
        <strain evidence="8">R3-44</strain>
    </source>
</reference>
<comment type="subcellular location">
    <subcellularLocation>
        <location evidence="1">Membrane</location>
        <topology evidence="1">Multi-pass membrane protein</topology>
    </subcellularLocation>
</comment>
<name>A0A516SHG2_9NEIS</name>
<feature type="compositionally biased region" description="Low complexity" evidence="5">
    <location>
        <begin position="520"/>
        <end position="539"/>
    </location>
</feature>
<evidence type="ECO:0000256" key="5">
    <source>
        <dbReference type="SAM" id="MobiDB-lite"/>
    </source>
</evidence>
<protein>
    <submittedName>
        <fullName evidence="7">P-type conjugative transfer protein TrbL</fullName>
    </submittedName>
</protein>
<dbReference type="InterPro" id="IPR007688">
    <property type="entry name" value="Conjugal_tfr_TrbL/VirB6"/>
</dbReference>
<keyword evidence="4 6" id="KW-0472">Membrane</keyword>
<feature type="region of interest" description="Disordered" evidence="5">
    <location>
        <begin position="452"/>
        <end position="580"/>
    </location>
</feature>
<dbReference type="AlphaFoldDB" id="A0A516SHG2"/>
<evidence type="ECO:0000256" key="2">
    <source>
        <dbReference type="ARBA" id="ARBA00022692"/>
    </source>
</evidence>